<evidence type="ECO:0000256" key="2">
    <source>
        <dbReference type="ARBA" id="ARBA00022490"/>
    </source>
</evidence>
<dbReference type="AlphaFoldDB" id="A0A3P8WCI8"/>
<dbReference type="SUPFAM" id="SSF50978">
    <property type="entry name" value="WD40 repeat-like"/>
    <property type="match status" value="1"/>
</dbReference>
<protein>
    <recommendedName>
        <fullName evidence="9">Cilia- and flagella-associated protein 43</fullName>
    </recommendedName>
</protein>
<feature type="transmembrane region" description="Helical" evidence="11">
    <location>
        <begin position="232"/>
        <end position="256"/>
    </location>
</feature>
<sequence>SKTICYIIGNNIFFLDLESEVHSVFQGTSRGIGVLTASGITGVFAFSEQKLSPSIFVHGFPDFQLKSELKGTAQLDYTSLALSDGGPYLGCCSSLPDHSITVWNWENAEPICTQAQAGRDVFSLLFNPTNWLQLCALGTTSITVWNIEKSASFHTKLFTRNRLTPTAICWTTTSELLVGCAEGFLLLIDPESLSLSVLFNPTCKETHSSISSTCACMCKHSYSTLFHTMLSLFLNSLFLFLLCNMYIFLFIMYIFLKVYFNFRVLFVTSLACCPAANYAAVGTASGQVLFVDLNNAHEPRLVHQLQLYHTAVNHLAVDQEGHYLFTGSSDSHIYIIDAKPSKGFSVIGYTVIITIIIIIIIRFVYPTVDRRRVEPCFVFFPPPLYNAHVNYHYYPSRNCQIQEMMRENENLPAVERLSPQEFNLDVEEQRRVEATVQEEVNRVKEEIERDITAKCYLGDILKRECWDSVKVKGRAIKFVIFQPPIPTSTLAVISTFSYEVYVSALSQHRGLEKSLNTPSHKEENQEEDCMAHSAAVTGSFSAQLGCSNPYTYDQFSLQTTEQMLNQIILLQDVIHRIKTSFNAEFEAVHRQKVQELSRVKDRNRLIRDIMLKLDVKENLWEPTLSNSECPERLLTVEDSEVTDLSIAQKIHQKTSRERGLDDMMEGVLEVKKEDILKKEIPLPEFVLTKAEPDWSEEEKKVYKQYEKKTKALSEEKEKYKQLLETEMKKLQACTREATERFDETLAKLYQKKFKCEMAVYQEELKITYLVYSLLAEEEMRNRELELKLKLEKLLAFKVRNISNSKCHHCSHYSNTFKILDKEFRKEFLDVPANIVDHLYKLFKRRPRFVKHWLPFEQQQNKKHLQRHKKALLTFFCALKAMEELDAAENAPEGLNLSIWERFCLVRRTKIESEQKVTSGHRRRTAIGLTFVVFILFCLLSSLHREKNRFLMDTMVQVVVKQGQVSTLRSDDYTDAVLLHRSAVGELNRTIRTLAEQKITAMVECKDFSRGTIQLGWEKDVMRMQIEDLNNKVRDIRTLHLTEAQQDVSTKFHTSQENRGATEERFREIVQKKNLEDLARAQAEDLVLLWTELERLRMKNFPSLDQLKHN</sequence>
<dbReference type="SMART" id="SM00320">
    <property type="entry name" value="WD40"/>
    <property type="match status" value="4"/>
</dbReference>
<keyword evidence="11" id="KW-1133">Transmembrane helix</keyword>
<dbReference type="GO" id="GO:0007288">
    <property type="term" value="P:sperm axoneme assembly"/>
    <property type="evidence" value="ECO:0007669"/>
    <property type="project" value="TreeGrafter"/>
</dbReference>
<keyword evidence="11" id="KW-0472">Membrane</keyword>
<feature type="transmembrane region" description="Helical" evidence="11">
    <location>
        <begin position="346"/>
        <end position="365"/>
    </location>
</feature>
<keyword evidence="6" id="KW-0206">Cytoskeleton</keyword>
<dbReference type="PANTHER" id="PTHR14885">
    <property type="entry name" value="CILIA- AND FLAGELLA-ASSOCIATED PROTEIN 43-RELATED"/>
    <property type="match status" value="1"/>
</dbReference>
<dbReference type="STRING" id="244447.ENSCSEP00000025173"/>
<keyword evidence="2" id="KW-0963">Cytoplasm</keyword>
<evidence type="ECO:0000256" key="9">
    <source>
        <dbReference type="ARBA" id="ARBA00023662"/>
    </source>
</evidence>
<evidence type="ECO:0000313" key="13">
    <source>
        <dbReference type="Proteomes" id="UP000265120"/>
    </source>
</evidence>
<dbReference type="Proteomes" id="UP000265120">
    <property type="component" value="Chromosome 12"/>
</dbReference>
<dbReference type="Pfam" id="PF25828">
    <property type="entry name" value="CC_Cfap43"/>
    <property type="match status" value="2"/>
</dbReference>
<organism evidence="12 13">
    <name type="scientific">Cynoglossus semilaevis</name>
    <name type="common">Tongue sole</name>
    <dbReference type="NCBI Taxonomy" id="244447"/>
    <lineage>
        <taxon>Eukaryota</taxon>
        <taxon>Metazoa</taxon>
        <taxon>Chordata</taxon>
        <taxon>Craniata</taxon>
        <taxon>Vertebrata</taxon>
        <taxon>Euteleostomi</taxon>
        <taxon>Actinopterygii</taxon>
        <taxon>Neopterygii</taxon>
        <taxon>Teleostei</taxon>
        <taxon>Neoteleostei</taxon>
        <taxon>Acanthomorphata</taxon>
        <taxon>Carangaria</taxon>
        <taxon>Pleuronectiformes</taxon>
        <taxon>Pleuronectoidei</taxon>
        <taxon>Cynoglossidae</taxon>
        <taxon>Cynoglossinae</taxon>
        <taxon>Cynoglossus</taxon>
    </lineage>
</organism>
<reference evidence="12" key="2">
    <citation type="submission" date="2025-08" db="UniProtKB">
        <authorList>
            <consortium name="Ensembl"/>
        </authorList>
    </citation>
    <scope>IDENTIFICATION</scope>
</reference>
<reference evidence="12" key="3">
    <citation type="submission" date="2025-09" db="UniProtKB">
        <authorList>
            <consortium name="Ensembl"/>
        </authorList>
    </citation>
    <scope>IDENTIFICATION</scope>
</reference>
<dbReference type="PANTHER" id="PTHR14885:SF1">
    <property type="entry name" value="CILIA- AND FLAGELLA-ASSOCIATED PROTEIN 43"/>
    <property type="match status" value="1"/>
</dbReference>
<keyword evidence="3" id="KW-0853">WD repeat</keyword>
<evidence type="ECO:0000256" key="7">
    <source>
        <dbReference type="ARBA" id="ARBA00023273"/>
    </source>
</evidence>
<dbReference type="InterPro" id="IPR015943">
    <property type="entry name" value="WD40/YVTN_repeat-like_dom_sf"/>
</dbReference>
<dbReference type="Gene3D" id="2.130.10.10">
    <property type="entry name" value="YVTN repeat-like/Quinoprotein amine dehydrogenase"/>
    <property type="match status" value="2"/>
</dbReference>
<evidence type="ECO:0000256" key="1">
    <source>
        <dbReference type="ARBA" id="ARBA00004430"/>
    </source>
</evidence>
<dbReference type="InParanoid" id="A0A3P8WCI8"/>
<keyword evidence="7" id="KW-0966">Cell projection</keyword>
<evidence type="ECO:0000256" key="8">
    <source>
        <dbReference type="ARBA" id="ARBA00023605"/>
    </source>
</evidence>
<proteinExistence type="inferred from homology"/>
<comment type="subcellular location">
    <subcellularLocation>
        <location evidence="1">Cytoplasm</location>
        <location evidence="1">Cytoskeleton</location>
        <location evidence="1">Cilium axoneme</location>
    </subcellularLocation>
</comment>
<dbReference type="InterPro" id="IPR036322">
    <property type="entry name" value="WD40_repeat_dom_sf"/>
</dbReference>
<keyword evidence="13" id="KW-1185">Reference proteome</keyword>
<dbReference type="GO" id="GO:0005930">
    <property type="term" value="C:axoneme"/>
    <property type="evidence" value="ECO:0007669"/>
    <property type="project" value="UniProtKB-SubCell"/>
</dbReference>
<reference evidence="12 13" key="1">
    <citation type="journal article" date="2014" name="Nat. Genet.">
        <title>Whole-genome sequence of a flatfish provides insights into ZW sex chromosome evolution and adaptation to a benthic lifestyle.</title>
        <authorList>
            <person name="Chen S."/>
            <person name="Zhang G."/>
            <person name="Shao C."/>
            <person name="Huang Q."/>
            <person name="Liu G."/>
            <person name="Zhang P."/>
            <person name="Song W."/>
            <person name="An N."/>
            <person name="Chalopin D."/>
            <person name="Volff J.N."/>
            <person name="Hong Y."/>
            <person name="Li Q."/>
            <person name="Sha Z."/>
            <person name="Zhou H."/>
            <person name="Xie M."/>
            <person name="Yu Q."/>
            <person name="Liu Y."/>
            <person name="Xiang H."/>
            <person name="Wang N."/>
            <person name="Wu K."/>
            <person name="Yang C."/>
            <person name="Zhou Q."/>
            <person name="Liao X."/>
            <person name="Yang L."/>
            <person name="Hu Q."/>
            <person name="Zhang J."/>
            <person name="Meng L."/>
            <person name="Jin L."/>
            <person name="Tian Y."/>
            <person name="Lian J."/>
            <person name="Yang J."/>
            <person name="Miao G."/>
            <person name="Liu S."/>
            <person name="Liang Z."/>
            <person name="Yan F."/>
            <person name="Li Y."/>
            <person name="Sun B."/>
            <person name="Zhang H."/>
            <person name="Zhang J."/>
            <person name="Zhu Y."/>
            <person name="Du M."/>
            <person name="Zhao Y."/>
            <person name="Schartl M."/>
            <person name="Tang Q."/>
            <person name="Wang J."/>
        </authorList>
    </citation>
    <scope>NUCLEOTIDE SEQUENCE</scope>
</reference>
<feature type="coiled-coil region" evidence="10">
    <location>
        <begin position="695"/>
        <end position="740"/>
    </location>
</feature>
<keyword evidence="5 10" id="KW-0175">Coiled coil</keyword>
<comment type="similarity">
    <text evidence="8">Belongs to the CFAP43 family.</text>
</comment>
<dbReference type="InterPro" id="IPR001680">
    <property type="entry name" value="WD40_rpt"/>
</dbReference>
<dbReference type="OMA" id="ILKRECW"/>
<evidence type="ECO:0000256" key="5">
    <source>
        <dbReference type="ARBA" id="ARBA00023054"/>
    </source>
</evidence>
<evidence type="ECO:0000256" key="3">
    <source>
        <dbReference type="ARBA" id="ARBA00022574"/>
    </source>
</evidence>
<accession>A0A3P8WCI8</accession>
<dbReference type="GeneTree" id="ENSGT00530000064714"/>
<dbReference type="Pfam" id="PF00400">
    <property type="entry name" value="WD40"/>
    <property type="match status" value="1"/>
</dbReference>
<evidence type="ECO:0000256" key="11">
    <source>
        <dbReference type="SAM" id="Phobius"/>
    </source>
</evidence>
<keyword evidence="11" id="KW-0812">Transmembrane</keyword>
<evidence type="ECO:0000256" key="4">
    <source>
        <dbReference type="ARBA" id="ARBA00022737"/>
    </source>
</evidence>
<keyword evidence="4" id="KW-0677">Repeat</keyword>
<evidence type="ECO:0000256" key="10">
    <source>
        <dbReference type="SAM" id="Coils"/>
    </source>
</evidence>
<evidence type="ECO:0000313" key="12">
    <source>
        <dbReference type="Ensembl" id="ENSCSEP00000025173.1"/>
    </source>
</evidence>
<dbReference type="Ensembl" id="ENSCSET00000025507.1">
    <property type="protein sequence ID" value="ENSCSEP00000025173.1"/>
    <property type="gene ID" value="ENSCSEG00000016052.1"/>
</dbReference>
<evidence type="ECO:0000256" key="6">
    <source>
        <dbReference type="ARBA" id="ARBA00023212"/>
    </source>
</evidence>
<feature type="transmembrane region" description="Helical" evidence="11">
    <location>
        <begin position="924"/>
        <end position="942"/>
    </location>
</feature>
<name>A0A3P8WCI8_CYNSE</name>